<dbReference type="EMBL" id="RCOR01000006">
    <property type="protein sequence ID" value="RSN70562.1"/>
    <property type="molecule type" value="Genomic_DNA"/>
</dbReference>
<dbReference type="GO" id="GO:0005886">
    <property type="term" value="C:plasma membrane"/>
    <property type="evidence" value="ECO:0007669"/>
    <property type="project" value="InterPro"/>
</dbReference>
<comment type="caution">
    <text evidence="3">The sequence shown here is derived from an EMBL/GenBank/DDBJ whole genome shotgun (WGS) entry which is preliminary data.</text>
</comment>
<name>A0A3R9RJK5_9CREN</name>
<feature type="domain" description="ABC transporter substrate-binding protein PnrA-like" evidence="2">
    <location>
        <begin position="51"/>
        <end position="326"/>
    </location>
</feature>
<accession>A0A3R9RJK5</accession>
<dbReference type="Pfam" id="PF02608">
    <property type="entry name" value="Bmp"/>
    <property type="match status" value="1"/>
</dbReference>
<organism evidence="3 4">
    <name type="scientific">Candidatus Korarchaeum cryptofilum</name>
    <dbReference type="NCBI Taxonomy" id="498846"/>
    <lineage>
        <taxon>Archaea</taxon>
        <taxon>Thermoproteota</taxon>
        <taxon>Candidatus Korarchaeia</taxon>
        <taxon>Candidatus Korarchaeales</taxon>
        <taxon>Candidatus Korarchaeaceae</taxon>
        <taxon>Candidatus Korarchaeum</taxon>
    </lineage>
</organism>
<sequence>MSYKWLAISLILLLLGVVGGYSLAPKGTAQTVTRTVTQTVKETSTLTQEKKVKAAFIYIGPIGDYGWSHAHHQAKEMIDKKYDWLETTQVESVTPAASAGVMEQLISQGYNVIFTTSFDFMDPTLEEAKKHPDIIFWHCSGYKRSANMGTYFTEFYQAYYLNGLMAGALTKTKKIGYVAAHLIPEVVRHINAFAIGVNEVCPDCKVYVREIGAWVDPTKARQAAEALISEGVDVLAFTEDTPTVVQVAEEHFMRGERALAFGHYSPMKEYGKDVCVSGQIAHWEVIYDDILSKIYAGSYTSENLENVDYWWKLKEGSVELGCAYNEPVNPKFIDELRSVRIKGDVQLPNGTVLKDPDVYTLVFARLAQMGAIWTGNGWKYVNDETFDPFTGPIYDNKGKLRVLPGQRIGHDELWSMQWWVSNIVGPELGG</sequence>
<dbReference type="AlphaFoldDB" id="A0A3R9RJK5"/>
<keyword evidence="1" id="KW-0732">Signal</keyword>
<reference evidence="3 4" key="1">
    <citation type="submission" date="2018-10" db="EMBL/GenBank/DDBJ databases">
        <title>Co-occurring genomic capacity for anaerobic methane metabolism and dissimilatory sulfite reduction discovered in the Korarchaeota.</title>
        <authorList>
            <person name="Mckay L.J."/>
            <person name="Dlakic M."/>
            <person name="Fields M.W."/>
            <person name="Delmont T.O."/>
            <person name="Eren A.M."/>
            <person name="Jay Z.J."/>
            <person name="Klingelsmith K.B."/>
            <person name="Rusch D.B."/>
            <person name="Inskeep W.P."/>
        </authorList>
    </citation>
    <scope>NUCLEOTIDE SEQUENCE [LARGE SCALE GENOMIC DNA]</scope>
    <source>
        <strain evidence="3 4">WS</strain>
    </source>
</reference>
<dbReference type="InterPro" id="IPR003760">
    <property type="entry name" value="PnrA-like"/>
</dbReference>
<protein>
    <submittedName>
        <fullName evidence="3">BMP family ABC transporter substrate-binding protein</fullName>
    </submittedName>
</protein>
<evidence type="ECO:0000313" key="4">
    <source>
        <dbReference type="Proteomes" id="UP000278149"/>
    </source>
</evidence>
<dbReference type="RefSeq" id="WP_125740490.1">
    <property type="nucleotide sequence ID" value="NZ_RCOR01000006.1"/>
</dbReference>
<gene>
    <name evidence="3" type="ORF">D9Q81_00715</name>
</gene>
<dbReference type="InterPro" id="IPR028082">
    <property type="entry name" value="Peripla_BP_I"/>
</dbReference>
<dbReference type="Proteomes" id="UP000278149">
    <property type="component" value="Unassembled WGS sequence"/>
</dbReference>
<evidence type="ECO:0000313" key="3">
    <source>
        <dbReference type="EMBL" id="RSN70562.1"/>
    </source>
</evidence>
<dbReference type="InterPro" id="IPR052910">
    <property type="entry name" value="ABC-Purine-Binding"/>
</dbReference>
<dbReference type="CDD" id="cd19963">
    <property type="entry name" value="PBP1_BMP-like"/>
    <property type="match status" value="1"/>
</dbReference>
<proteinExistence type="predicted"/>
<dbReference type="PANTHER" id="PTHR43208:SF1">
    <property type="entry name" value="ABC TRANSPORTER SUBSTRATE-BINDING PROTEIN"/>
    <property type="match status" value="1"/>
</dbReference>
<evidence type="ECO:0000256" key="1">
    <source>
        <dbReference type="ARBA" id="ARBA00022729"/>
    </source>
</evidence>
<dbReference type="Gene3D" id="3.40.50.2300">
    <property type="match status" value="3"/>
</dbReference>
<evidence type="ECO:0000259" key="2">
    <source>
        <dbReference type="Pfam" id="PF02608"/>
    </source>
</evidence>
<dbReference type="PANTHER" id="PTHR43208">
    <property type="entry name" value="ABC TRANSPORTER SUBSTRATE-BINDING PROTEIN"/>
    <property type="match status" value="1"/>
</dbReference>
<dbReference type="SUPFAM" id="SSF53822">
    <property type="entry name" value="Periplasmic binding protein-like I"/>
    <property type="match status" value="1"/>
</dbReference>